<evidence type="ECO:0000313" key="3">
    <source>
        <dbReference type="EMBL" id="CAJ37309.1"/>
    </source>
</evidence>
<dbReference type="GO" id="GO:0006310">
    <property type="term" value="P:DNA recombination"/>
    <property type="evidence" value="ECO:0007669"/>
    <property type="project" value="UniProtKB-KW"/>
</dbReference>
<organism evidence="3 4">
    <name type="scientific">Methanocella arvoryzae (strain DSM 22066 / NBRC 105507 / MRE50)</name>
    <dbReference type="NCBI Taxonomy" id="351160"/>
    <lineage>
        <taxon>Archaea</taxon>
        <taxon>Methanobacteriati</taxon>
        <taxon>Methanobacteriota</taxon>
        <taxon>Stenosarchaea group</taxon>
        <taxon>Methanomicrobia</taxon>
        <taxon>Methanocellales</taxon>
        <taxon>Methanocellaceae</taxon>
        <taxon>Methanocella</taxon>
    </lineage>
</organism>
<dbReference type="Gene3D" id="1.10.443.10">
    <property type="entry name" value="Intergrase catalytic core"/>
    <property type="match status" value="1"/>
</dbReference>
<keyword evidence="1" id="KW-0233">DNA recombination</keyword>
<reference evidence="3 4" key="1">
    <citation type="journal article" date="2006" name="Science">
        <title>Genome of rice cluster I archaea -- the key methane producers in the rice rhizosphere.</title>
        <authorList>
            <person name="Erkel C."/>
            <person name="Kube M."/>
            <person name="Reinhardt R."/>
            <person name="Liesack W."/>
        </authorList>
    </citation>
    <scope>NUCLEOTIDE SEQUENCE [LARGE SCALE GENOMIC DNA]</scope>
    <source>
        <strain evidence="4">DSM 22066 / NBRC 105507 / MRE50</strain>
    </source>
</reference>
<evidence type="ECO:0000256" key="1">
    <source>
        <dbReference type="ARBA" id="ARBA00023172"/>
    </source>
</evidence>
<dbReference type="InterPro" id="IPR013762">
    <property type="entry name" value="Integrase-like_cat_sf"/>
</dbReference>
<sequence length="308" mass="35513">MNQESKQRTERKRISFGTIQQAQIAVNKPLDKYATLERLENYLIYTKRYSKVNIKAVMDSATYLLRYYDLSKIDAEKAQEIEEHQREKGMKSRTIVRRLHTLELISEAIGQPVKIKKPKVVKETKVGLTLLECRALMQSANSIRDRAIISLMLCTGARAKEIVAANVDDIDLKQRFFYIRAHSPDEIVKNYREHKAILTKDAARYIQEWLDIRPEVDEKALFLNTWAERLTKSGLHKIVVSTAKRAGIEKRCYSHLLRAACATNMLRSGISLNDVAAQLNHRSILSTMVYLTSDTETLRDSIDKRFIL</sequence>
<dbReference type="SUPFAM" id="SSF56349">
    <property type="entry name" value="DNA breaking-rejoining enzymes"/>
    <property type="match status" value="1"/>
</dbReference>
<evidence type="ECO:0000313" key="4">
    <source>
        <dbReference type="Proteomes" id="UP000000663"/>
    </source>
</evidence>
<dbReference type="KEGG" id="rci:RCIX2187"/>
<name>Q0W2T4_METAR</name>
<dbReference type="GO" id="GO:0015074">
    <property type="term" value="P:DNA integration"/>
    <property type="evidence" value="ECO:0007669"/>
    <property type="project" value="InterPro"/>
</dbReference>
<dbReference type="eggNOG" id="arCOG01241">
    <property type="taxonomic scope" value="Archaea"/>
</dbReference>
<dbReference type="Pfam" id="PF00589">
    <property type="entry name" value="Phage_integrase"/>
    <property type="match status" value="1"/>
</dbReference>
<accession>Q0W2T4</accession>
<dbReference type="InterPro" id="IPR011010">
    <property type="entry name" value="DNA_brk_join_enz"/>
</dbReference>
<dbReference type="Proteomes" id="UP000000663">
    <property type="component" value="Chromosome"/>
</dbReference>
<dbReference type="InterPro" id="IPR002104">
    <property type="entry name" value="Integrase_catalytic"/>
</dbReference>
<protein>
    <submittedName>
        <fullName evidence="3">Integrase</fullName>
    </submittedName>
</protein>
<dbReference type="AlphaFoldDB" id="Q0W2T4"/>
<dbReference type="EMBL" id="AM114193">
    <property type="protein sequence ID" value="CAJ37309.1"/>
    <property type="molecule type" value="Genomic_DNA"/>
</dbReference>
<dbReference type="PANTHER" id="PTHR30349">
    <property type="entry name" value="PHAGE INTEGRASE-RELATED"/>
    <property type="match status" value="1"/>
</dbReference>
<feature type="domain" description="Tyr recombinase" evidence="2">
    <location>
        <begin position="123"/>
        <end position="303"/>
    </location>
</feature>
<evidence type="ECO:0000259" key="2">
    <source>
        <dbReference type="PROSITE" id="PS51898"/>
    </source>
</evidence>
<proteinExistence type="predicted"/>
<dbReference type="CDD" id="cd00397">
    <property type="entry name" value="DNA_BRE_C"/>
    <property type="match status" value="1"/>
</dbReference>
<dbReference type="InterPro" id="IPR050090">
    <property type="entry name" value="Tyrosine_recombinase_XerCD"/>
</dbReference>
<dbReference type="STRING" id="351160.RCIX2187"/>
<gene>
    <name evidence="3" type="ORF">RCIX2187</name>
</gene>
<dbReference type="PANTHER" id="PTHR30349:SF81">
    <property type="entry name" value="TYROSINE RECOMBINASE XERC"/>
    <property type="match status" value="1"/>
</dbReference>
<dbReference type="PROSITE" id="PS51898">
    <property type="entry name" value="TYR_RECOMBINASE"/>
    <property type="match status" value="1"/>
</dbReference>
<dbReference type="GO" id="GO:0003677">
    <property type="term" value="F:DNA binding"/>
    <property type="evidence" value="ECO:0007669"/>
    <property type="project" value="InterPro"/>
</dbReference>
<keyword evidence="4" id="KW-1185">Reference proteome</keyword>